<dbReference type="InterPro" id="IPR037914">
    <property type="entry name" value="SpoVT-AbrB_sf"/>
</dbReference>
<evidence type="ECO:0000313" key="2">
    <source>
        <dbReference type="EMBL" id="MDS0300213.1"/>
    </source>
</evidence>
<accession>A0ABU2GHB4</accession>
<reference evidence="2 3" key="1">
    <citation type="submission" date="2022-06" db="EMBL/GenBank/DDBJ databases">
        <title>Halogeometricum sp. a new haloarchaeum isolate from saline soil.</title>
        <authorList>
            <person name="Strakova D."/>
            <person name="Galisteo C."/>
            <person name="Sanchez-Porro C."/>
            <person name="Ventosa A."/>
        </authorList>
    </citation>
    <scope>NUCLEOTIDE SEQUENCE [LARGE SCALE GENOMIC DNA]</scope>
    <source>
        <strain evidence="2 3">S1BR25-6</strain>
    </source>
</reference>
<dbReference type="GO" id="GO:0003677">
    <property type="term" value="F:DNA binding"/>
    <property type="evidence" value="ECO:0007669"/>
    <property type="project" value="UniProtKB-KW"/>
</dbReference>
<gene>
    <name evidence="2" type="ORF">NDI76_15810</name>
</gene>
<feature type="domain" description="SpoVT-AbrB" evidence="1">
    <location>
        <begin position="1"/>
        <end position="29"/>
    </location>
</feature>
<protein>
    <submittedName>
        <fullName evidence="2">AbrB/MazE/SpoVT family DNA-binding domain-containing protein</fullName>
    </submittedName>
</protein>
<keyword evidence="3" id="KW-1185">Reference proteome</keyword>
<dbReference type="InterPro" id="IPR007159">
    <property type="entry name" value="SpoVT-AbrB_dom"/>
</dbReference>
<comment type="caution">
    <text evidence="2">The sequence shown here is derived from an EMBL/GenBank/DDBJ whole genome shotgun (WGS) entry which is preliminary data.</text>
</comment>
<dbReference type="Pfam" id="PF04014">
    <property type="entry name" value="MazE_antitoxin"/>
    <property type="match status" value="1"/>
</dbReference>
<name>A0ABU2GHB4_9EURY</name>
<dbReference type="EMBL" id="JAMQOP010000003">
    <property type="protein sequence ID" value="MDS0300213.1"/>
    <property type="molecule type" value="Genomic_DNA"/>
</dbReference>
<sequence length="83" mass="9392">MVTIPAAIRRRLAVEPGDTVRWEVAEDGALSVNVVVQSVVPVLTLIERTLIISCCMESDSVPRDETRYKCLLQNSSWRRYESI</sequence>
<keyword evidence="2" id="KW-0238">DNA-binding</keyword>
<organism evidence="2 3">
    <name type="scientific">Halogeometricum salsisoli</name>
    <dbReference type="NCBI Taxonomy" id="2950536"/>
    <lineage>
        <taxon>Archaea</taxon>
        <taxon>Methanobacteriati</taxon>
        <taxon>Methanobacteriota</taxon>
        <taxon>Stenosarchaea group</taxon>
        <taxon>Halobacteria</taxon>
        <taxon>Halobacteriales</taxon>
        <taxon>Haloferacaceae</taxon>
        <taxon>Halogeometricum</taxon>
    </lineage>
</organism>
<dbReference type="SUPFAM" id="SSF89447">
    <property type="entry name" value="AbrB/MazE/MraZ-like"/>
    <property type="match status" value="1"/>
</dbReference>
<proteinExistence type="predicted"/>
<evidence type="ECO:0000259" key="1">
    <source>
        <dbReference type="Pfam" id="PF04014"/>
    </source>
</evidence>
<dbReference type="Proteomes" id="UP001257060">
    <property type="component" value="Unassembled WGS sequence"/>
</dbReference>
<dbReference type="RefSeq" id="WP_310925106.1">
    <property type="nucleotide sequence ID" value="NZ_JAMQOP010000003.1"/>
</dbReference>
<evidence type="ECO:0000313" key="3">
    <source>
        <dbReference type="Proteomes" id="UP001257060"/>
    </source>
</evidence>
<dbReference type="Gene3D" id="2.10.260.10">
    <property type="match status" value="1"/>
</dbReference>